<keyword evidence="3" id="KW-0808">Transferase</keyword>
<dbReference type="Pfam" id="PF00534">
    <property type="entry name" value="Glycos_transf_1"/>
    <property type="match status" value="1"/>
</dbReference>
<evidence type="ECO:0000256" key="1">
    <source>
        <dbReference type="ARBA" id="ARBA00009481"/>
    </source>
</evidence>
<feature type="domain" description="Glycosyl transferase family 1" evidence="4">
    <location>
        <begin position="191"/>
        <end position="350"/>
    </location>
</feature>
<accession>A0A6J4TFE0</accession>
<proteinExistence type="inferred from homology"/>
<dbReference type="EMBL" id="CADCVZ010000059">
    <property type="protein sequence ID" value="CAA9521817.1"/>
    <property type="molecule type" value="Genomic_DNA"/>
</dbReference>
<keyword evidence="2" id="KW-0328">Glycosyltransferase</keyword>
<evidence type="ECO:0000259" key="4">
    <source>
        <dbReference type="Pfam" id="PF00534"/>
    </source>
</evidence>
<evidence type="ECO:0000256" key="2">
    <source>
        <dbReference type="ARBA" id="ARBA00022676"/>
    </source>
</evidence>
<evidence type="ECO:0000256" key="3">
    <source>
        <dbReference type="ARBA" id="ARBA00022679"/>
    </source>
</evidence>
<gene>
    <name evidence="5" type="ORF">AVDCRST_MAG09-2184</name>
</gene>
<sequence length="374" mass="40774">MSSDQRPTVVIVDSSVAVTGGLRCAQRMARLLAPWLRFVLVLPSMAQIDASELRPFAEVERLPLVQLRKSPGAIAAYGPALLASGAGLLRLVRKHQAQVLVINDFFQLQGWVVRRLGWRGRLITWVRFDPSRFPRPIARLWLAAGRQASDEVVAVSRFILQRLPADMKAACVYDCVDPELGPGSDPGGRRDDIVLLGNYIPGKGQNDAIEAFQEVAARFPTARLIFHGGDMGLAKNRMYRAGLQRRAHELGLGERVLFHPFSDNVPAALSTARVALNLSRSESFSLTCLEAQQLGVPVISYRSGGPEEIIVDGETGHLIELCDIAGVAAATIRLLEQPGLAERMGAAAAQSTRERFGPEQFIRAVLPLLRGHAA</sequence>
<dbReference type="PANTHER" id="PTHR12526">
    <property type="entry name" value="GLYCOSYLTRANSFERASE"/>
    <property type="match status" value="1"/>
</dbReference>
<reference evidence="5" key="1">
    <citation type="submission" date="2020-02" db="EMBL/GenBank/DDBJ databases">
        <authorList>
            <person name="Meier V. D."/>
        </authorList>
    </citation>
    <scope>NUCLEOTIDE SEQUENCE</scope>
    <source>
        <strain evidence="5">AVDCRST_MAG09</strain>
    </source>
</reference>
<dbReference type="Gene3D" id="3.40.50.2000">
    <property type="entry name" value="Glycogen Phosphorylase B"/>
    <property type="match status" value="2"/>
</dbReference>
<organism evidence="5">
    <name type="scientific">uncultured Sphingomonas sp</name>
    <dbReference type="NCBI Taxonomy" id="158754"/>
    <lineage>
        <taxon>Bacteria</taxon>
        <taxon>Pseudomonadati</taxon>
        <taxon>Pseudomonadota</taxon>
        <taxon>Alphaproteobacteria</taxon>
        <taxon>Sphingomonadales</taxon>
        <taxon>Sphingomonadaceae</taxon>
        <taxon>Sphingomonas</taxon>
        <taxon>environmental samples</taxon>
    </lineage>
</organism>
<dbReference type="SUPFAM" id="SSF53756">
    <property type="entry name" value="UDP-Glycosyltransferase/glycogen phosphorylase"/>
    <property type="match status" value="1"/>
</dbReference>
<name>A0A6J4TFE0_9SPHN</name>
<dbReference type="AlphaFoldDB" id="A0A6J4TFE0"/>
<dbReference type="PANTHER" id="PTHR12526:SF640">
    <property type="entry name" value="COLANIC ACID BIOSYNTHESIS GLYCOSYLTRANSFERASE WCAL-RELATED"/>
    <property type="match status" value="1"/>
</dbReference>
<dbReference type="RefSeq" id="WP_294174411.1">
    <property type="nucleotide sequence ID" value="NZ_CADCVZ010000059.1"/>
</dbReference>
<comment type="similarity">
    <text evidence="1">Belongs to the glycosyltransferase group 1 family. Glycosyltransferase 4 subfamily.</text>
</comment>
<dbReference type="CDD" id="cd03801">
    <property type="entry name" value="GT4_PimA-like"/>
    <property type="match status" value="1"/>
</dbReference>
<protein>
    <recommendedName>
        <fullName evidence="4">Glycosyl transferase family 1 domain-containing protein</fullName>
    </recommendedName>
</protein>
<dbReference type="GO" id="GO:0016757">
    <property type="term" value="F:glycosyltransferase activity"/>
    <property type="evidence" value="ECO:0007669"/>
    <property type="project" value="UniProtKB-KW"/>
</dbReference>
<evidence type="ECO:0000313" key="5">
    <source>
        <dbReference type="EMBL" id="CAA9521817.1"/>
    </source>
</evidence>
<dbReference type="InterPro" id="IPR001296">
    <property type="entry name" value="Glyco_trans_1"/>
</dbReference>